<dbReference type="AlphaFoldDB" id="A0A8T8WDR3"/>
<gene>
    <name evidence="5" type="ORF">K6T50_01420</name>
</gene>
<accession>A0A8T8WDR3</accession>
<keyword evidence="1" id="KW-0805">Transcription regulation</keyword>
<protein>
    <submittedName>
        <fullName evidence="5">Helix-turn-helix domain-containing protein</fullName>
    </submittedName>
</protein>
<dbReference type="PANTHER" id="PTHR34236">
    <property type="entry name" value="DIMETHYL SULFOXIDE REDUCTASE TRANSCRIPTIONAL ACTIVATOR"/>
    <property type="match status" value="1"/>
</dbReference>
<keyword evidence="2" id="KW-0804">Transcription</keyword>
<dbReference type="Proteomes" id="UP000826254">
    <property type="component" value="Chromosome"/>
</dbReference>
<dbReference type="EMBL" id="CP081958">
    <property type="protein sequence ID" value="QZP37864.1"/>
    <property type="molecule type" value="Genomic_DNA"/>
</dbReference>
<evidence type="ECO:0000259" key="4">
    <source>
        <dbReference type="Pfam" id="PF24278"/>
    </source>
</evidence>
<dbReference type="Pfam" id="PF24278">
    <property type="entry name" value="HVO_0513_N"/>
    <property type="match status" value="1"/>
</dbReference>
<organism evidence="5 6">
    <name type="scientific">Halobaculum magnesiiphilum</name>
    <dbReference type="NCBI Taxonomy" id="1017351"/>
    <lineage>
        <taxon>Archaea</taxon>
        <taxon>Methanobacteriati</taxon>
        <taxon>Methanobacteriota</taxon>
        <taxon>Stenosarchaea group</taxon>
        <taxon>Halobacteria</taxon>
        <taxon>Halobacteriales</taxon>
        <taxon>Haloferacaceae</taxon>
        <taxon>Halobaculum</taxon>
    </lineage>
</organism>
<dbReference type="InterPro" id="IPR007050">
    <property type="entry name" value="HTH_bacterioopsin"/>
</dbReference>
<feature type="domain" description="HTH bat-type" evidence="3">
    <location>
        <begin position="162"/>
        <end position="213"/>
    </location>
</feature>
<dbReference type="PANTHER" id="PTHR34236:SF1">
    <property type="entry name" value="DIMETHYL SULFOXIDE REDUCTASE TRANSCRIPTIONAL ACTIVATOR"/>
    <property type="match status" value="1"/>
</dbReference>
<keyword evidence="6" id="KW-1185">Reference proteome</keyword>
<sequence>MRYLDATIDQPASTRHPMQAFIAETDAVRREELLAWQAVPGRDIEYALFLVEGDLDRYREAIAGVDSVPEFQLSPVDEDRFHSFVVQETRPEDAAWRAAFAERGLVVTFPVLYDAGGRMRLRVVGEAGALRSAFRDLPEGLSATVHHVGDLDHRLGSPAARLTARQREALAVAFDAGYYEVPRETDLDAVADELDCARATVSAHLRKAERALVADALGAE</sequence>
<feature type="domain" description="HVO-0513-like N-terminal" evidence="4">
    <location>
        <begin position="16"/>
        <end position="150"/>
    </location>
</feature>
<evidence type="ECO:0000313" key="5">
    <source>
        <dbReference type="EMBL" id="QZP37864.1"/>
    </source>
</evidence>
<dbReference type="RefSeq" id="WP_222607671.1">
    <property type="nucleotide sequence ID" value="NZ_CP081958.1"/>
</dbReference>
<evidence type="ECO:0000313" key="6">
    <source>
        <dbReference type="Proteomes" id="UP000826254"/>
    </source>
</evidence>
<evidence type="ECO:0000256" key="2">
    <source>
        <dbReference type="ARBA" id="ARBA00023163"/>
    </source>
</evidence>
<dbReference type="GeneID" id="67176760"/>
<dbReference type="Pfam" id="PF04967">
    <property type="entry name" value="HTH_10"/>
    <property type="match status" value="1"/>
</dbReference>
<evidence type="ECO:0000259" key="3">
    <source>
        <dbReference type="Pfam" id="PF04967"/>
    </source>
</evidence>
<dbReference type="InterPro" id="IPR056493">
    <property type="entry name" value="HVO_0513_N"/>
</dbReference>
<dbReference type="KEGG" id="hmp:K6T50_01420"/>
<evidence type="ECO:0000256" key="1">
    <source>
        <dbReference type="ARBA" id="ARBA00023015"/>
    </source>
</evidence>
<name>A0A8T8WDR3_9EURY</name>
<reference evidence="5 6" key="1">
    <citation type="journal article" date="2021" name="Int. J. Syst. Evol. Microbiol.">
        <title>Halobaculum halophilum sp. nov. and Halobaculum salinum sp. nov., isolated from salt lake and saline soil.</title>
        <authorList>
            <person name="Cui H.L."/>
            <person name="Shi X.W."/>
            <person name="Yin X.M."/>
            <person name="Yang X.Y."/>
            <person name="Hou J."/>
            <person name="Zhu L."/>
        </authorList>
    </citation>
    <scope>NUCLEOTIDE SEQUENCE [LARGE SCALE GENOMIC DNA]</scope>
    <source>
        <strain evidence="5 6">NBRC 109044</strain>
    </source>
</reference>
<proteinExistence type="predicted"/>